<feature type="region of interest" description="Disordered" evidence="1">
    <location>
        <begin position="1"/>
        <end position="49"/>
    </location>
</feature>
<name>A0A7J0D5F1_STRMI</name>
<evidence type="ECO:0000256" key="1">
    <source>
        <dbReference type="SAM" id="MobiDB-lite"/>
    </source>
</evidence>
<evidence type="ECO:0000313" key="2">
    <source>
        <dbReference type="EMBL" id="GFN09956.1"/>
    </source>
</evidence>
<dbReference type="Proteomes" id="UP000498740">
    <property type="component" value="Unassembled WGS sequence"/>
</dbReference>
<dbReference type="EMBL" id="BLWD01000004">
    <property type="protein sequence ID" value="GFN09956.1"/>
    <property type="molecule type" value="Genomic_DNA"/>
</dbReference>
<dbReference type="AlphaFoldDB" id="A0A7J0D5F1"/>
<reference evidence="2 3" key="1">
    <citation type="submission" date="2020-05" db="EMBL/GenBank/DDBJ databases">
        <title>Whole genome shotgun sequence of Streptomyces microflavus NBRC 13062.</title>
        <authorList>
            <person name="Komaki H."/>
            <person name="Tamura T."/>
        </authorList>
    </citation>
    <scope>NUCLEOTIDE SEQUENCE [LARGE SCALE GENOMIC DNA]</scope>
    <source>
        <strain evidence="2 3">NBRC 13062</strain>
    </source>
</reference>
<sequence>MVGEDVQGECGALVPAARPRTRSRVSSEVPERASRPDSWFSASSMSSAATPCRVCSQVRAPGSTLPLRWLITSPSSGVNPIVVSTLSPSRTAQAEQPPPRCAITT</sequence>
<gene>
    <name evidence="2" type="ORF">Smic_85120</name>
</gene>
<comment type="caution">
    <text evidence="2">The sequence shown here is derived from an EMBL/GenBank/DDBJ whole genome shotgun (WGS) entry which is preliminary data.</text>
</comment>
<accession>A0A7J0D5F1</accession>
<proteinExistence type="predicted"/>
<protein>
    <submittedName>
        <fullName evidence="2">Uncharacterized protein</fullName>
    </submittedName>
</protein>
<evidence type="ECO:0000313" key="3">
    <source>
        <dbReference type="Proteomes" id="UP000498740"/>
    </source>
</evidence>
<organism evidence="2 3">
    <name type="scientific">Streptomyces microflavus</name>
    <name type="common">Streptomyces lipmanii</name>
    <dbReference type="NCBI Taxonomy" id="1919"/>
    <lineage>
        <taxon>Bacteria</taxon>
        <taxon>Bacillati</taxon>
        <taxon>Actinomycetota</taxon>
        <taxon>Actinomycetes</taxon>
        <taxon>Kitasatosporales</taxon>
        <taxon>Streptomycetaceae</taxon>
        <taxon>Streptomyces</taxon>
    </lineage>
</organism>